<dbReference type="InterPro" id="IPR006522">
    <property type="entry name" value="Phage_virion_morphogenesis"/>
</dbReference>
<comment type="caution">
    <text evidence="1">The sequence shown here is derived from an EMBL/GenBank/DDBJ whole genome shotgun (WGS) entry which is preliminary data.</text>
</comment>
<dbReference type="Proteomes" id="UP001500631">
    <property type="component" value="Unassembled WGS sequence"/>
</dbReference>
<evidence type="ECO:0000313" key="2">
    <source>
        <dbReference type="Proteomes" id="UP001500631"/>
    </source>
</evidence>
<name>A0ABP9MMC5_9GAMM</name>
<dbReference type="Pfam" id="PF05069">
    <property type="entry name" value="Phage_tail_S"/>
    <property type="match status" value="1"/>
</dbReference>
<organism evidence="1 2">
    <name type="scientific">Wohlfahrtiimonas larvae</name>
    <dbReference type="NCBI Taxonomy" id="1157986"/>
    <lineage>
        <taxon>Bacteria</taxon>
        <taxon>Pseudomonadati</taxon>
        <taxon>Pseudomonadota</taxon>
        <taxon>Gammaproteobacteria</taxon>
        <taxon>Cardiobacteriales</taxon>
        <taxon>Ignatzschineriaceae</taxon>
        <taxon>Wohlfahrtiimonas</taxon>
    </lineage>
</organism>
<accession>A0ABP9MMC5</accession>
<reference evidence="2" key="1">
    <citation type="journal article" date="2019" name="Int. J. Syst. Evol. Microbiol.">
        <title>The Global Catalogue of Microorganisms (GCM) 10K type strain sequencing project: providing services to taxonomists for standard genome sequencing and annotation.</title>
        <authorList>
            <consortium name="The Broad Institute Genomics Platform"/>
            <consortium name="The Broad Institute Genome Sequencing Center for Infectious Disease"/>
            <person name="Wu L."/>
            <person name="Ma J."/>
        </authorList>
    </citation>
    <scope>NUCLEOTIDE SEQUENCE [LARGE SCALE GENOMIC DNA]</scope>
    <source>
        <strain evidence="2">JCM 18424</strain>
    </source>
</reference>
<dbReference type="RefSeq" id="WP_345667302.1">
    <property type="nucleotide sequence ID" value="NZ_BAABKE010000003.1"/>
</dbReference>
<protein>
    <recommendedName>
        <fullName evidence="3">Phage virion morphogenesis protein</fullName>
    </recommendedName>
</protein>
<dbReference type="NCBIfam" id="TIGR01635">
    <property type="entry name" value="tail_comp_S"/>
    <property type="match status" value="1"/>
</dbReference>
<sequence>MRADLEPLNDLIKALSPVERKKLAKKLGMQIRKNAGQRIKKNVDPDGNAFKARKPQKYAMKKGRMFKKLSQLRRMKINATSNSVTVRYKNGLDSYIAGVHQRGESARINKDSRVKHKYAVRQLFGINDKDTGEMATTITDHLGF</sequence>
<gene>
    <name evidence="1" type="ORF">GCM10023338_08780</name>
</gene>
<dbReference type="EMBL" id="BAABKE010000003">
    <property type="protein sequence ID" value="GAA5097406.1"/>
    <property type="molecule type" value="Genomic_DNA"/>
</dbReference>
<proteinExistence type="predicted"/>
<evidence type="ECO:0000313" key="1">
    <source>
        <dbReference type="EMBL" id="GAA5097406.1"/>
    </source>
</evidence>
<evidence type="ECO:0008006" key="3">
    <source>
        <dbReference type="Google" id="ProtNLM"/>
    </source>
</evidence>
<keyword evidence="2" id="KW-1185">Reference proteome</keyword>